<dbReference type="GO" id="GO:0016746">
    <property type="term" value="F:acyltransferase activity"/>
    <property type="evidence" value="ECO:0007669"/>
    <property type="project" value="UniProtKB-KW"/>
</dbReference>
<sequence length="289" mass="32247">MNKQLLLTNREAPNPENHSAEDVSAVFNAAFSVELATTPAAINEVLEVRYQVYCIDRPFEDPASFADKREHDLYDPRSVHALIRHKASGDGVAAVRLVLQGDDPASRFPMEGPCLDQMSPAARKRVWNTPRDQVAEISRLAVSREFRKRLNEQESTSGLSDFVSYTDTDGGRRAMPYISLGLFAAIVQMSVKHGITHWLAAMEPTLLRLLKRYGISFDHVGPTVDYHGRRRPVFSSAGSLLEGIREQRPDVWALITDSGRFVPGQVKPRQLLPSRTLFPIHNPGHALVA</sequence>
<dbReference type="RefSeq" id="WP_136549028.1">
    <property type="nucleotide sequence ID" value="NZ_CP031093.1"/>
</dbReference>
<protein>
    <submittedName>
        <fullName evidence="1">PEP-CTERM/exosortase system-associated acyltransferase</fullName>
    </submittedName>
</protein>
<accession>A0A4P7XK71</accession>
<dbReference type="Proteomes" id="UP000298049">
    <property type="component" value="Chromosome"/>
</dbReference>
<dbReference type="SUPFAM" id="SSF55729">
    <property type="entry name" value="Acyl-CoA N-acyltransferases (Nat)"/>
    <property type="match status" value="1"/>
</dbReference>
<gene>
    <name evidence="1" type="ORF">soil367_10370</name>
</gene>
<keyword evidence="1" id="KW-0012">Acyltransferase</keyword>
<dbReference type="Pfam" id="PF13444">
    <property type="entry name" value="Acetyltransf_5"/>
    <property type="match status" value="1"/>
</dbReference>
<evidence type="ECO:0000313" key="2">
    <source>
        <dbReference type="Proteomes" id="UP000298049"/>
    </source>
</evidence>
<dbReference type="InterPro" id="IPR022484">
    <property type="entry name" value="PEP-CTERM/exosrtase_acylTfrase"/>
</dbReference>
<dbReference type="KEGG" id="hmi:soil367_10370"/>
<name>A0A4P7XK71_9ALTE</name>
<dbReference type="Gene3D" id="3.40.630.30">
    <property type="match status" value="1"/>
</dbReference>
<evidence type="ECO:0000313" key="1">
    <source>
        <dbReference type="EMBL" id="QCF26307.1"/>
    </source>
</evidence>
<dbReference type="EMBL" id="CP031093">
    <property type="protein sequence ID" value="QCF26307.1"/>
    <property type="molecule type" value="Genomic_DNA"/>
</dbReference>
<dbReference type="NCBIfam" id="TIGR03694">
    <property type="entry name" value="exosort_acyl"/>
    <property type="match status" value="1"/>
</dbReference>
<keyword evidence="2" id="KW-1185">Reference proteome</keyword>
<organism evidence="1 2">
    <name type="scientific">Hydrocarboniclastica marina</name>
    <dbReference type="NCBI Taxonomy" id="2259620"/>
    <lineage>
        <taxon>Bacteria</taxon>
        <taxon>Pseudomonadati</taxon>
        <taxon>Pseudomonadota</taxon>
        <taxon>Gammaproteobacteria</taxon>
        <taxon>Alteromonadales</taxon>
        <taxon>Alteromonadaceae</taxon>
        <taxon>Hydrocarboniclastica</taxon>
    </lineage>
</organism>
<keyword evidence="1" id="KW-0808">Transferase</keyword>
<dbReference type="InterPro" id="IPR016181">
    <property type="entry name" value="Acyl_CoA_acyltransferase"/>
</dbReference>
<proteinExistence type="predicted"/>
<dbReference type="OrthoDB" id="582214at2"/>
<reference evidence="1 2" key="1">
    <citation type="submission" date="2018-07" db="EMBL/GenBank/DDBJ databases">
        <title>Marsedoiliclastica nanhaica gen. nov. sp. nov., a novel marine hydrocarbonoclastic bacterium isolated from an in-situ enriched hydrocarbon-degrading consortium in deep-sea sediment.</title>
        <authorList>
            <person name="Dong C."/>
            <person name="Ma T."/>
            <person name="Liu R."/>
            <person name="Shao Z."/>
        </authorList>
    </citation>
    <scope>NUCLEOTIDE SEQUENCE [LARGE SCALE GENOMIC DNA]</scope>
    <source>
        <strain evidence="2">soil36-7</strain>
    </source>
</reference>
<dbReference type="AlphaFoldDB" id="A0A4P7XK71"/>